<evidence type="ECO:0000313" key="2">
    <source>
        <dbReference type="EMBL" id="MBB2155351.1"/>
    </source>
</evidence>
<evidence type="ECO:0000313" key="3">
    <source>
        <dbReference type="Proteomes" id="UP000550787"/>
    </source>
</evidence>
<comment type="caution">
    <text evidence="2">The sequence shown here is derived from an EMBL/GenBank/DDBJ whole genome shotgun (WGS) entry which is preliminary data.</text>
</comment>
<feature type="transmembrane region" description="Helical" evidence="1">
    <location>
        <begin position="197"/>
        <end position="216"/>
    </location>
</feature>
<dbReference type="NCBIfam" id="NF041646">
    <property type="entry name" value="VC0807_fam"/>
    <property type="match status" value="1"/>
</dbReference>
<dbReference type="RefSeq" id="WP_183115416.1">
    <property type="nucleotide sequence ID" value="NZ_JABEQG010000003.1"/>
</dbReference>
<accession>A0A7W4FCN8</accession>
<feature type="transmembrane region" description="Helical" evidence="1">
    <location>
        <begin position="116"/>
        <end position="140"/>
    </location>
</feature>
<keyword evidence="1" id="KW-0812">Transmembrane</keyword>
<feature type="transmembrane region" description="Helical" evidence="1">
    <location>
        <begin position="85"/>
        <end position="104"/>
    </location>
</feature>
<keyword evidence="1" id="KW-1133">Transmembrane helix</keyword>
<proteinExistence type="predicted"/>
<sequence length="233" mass="24768">MTLQDPPPAFAPAFAPAAAPAAGPGMGLTVPGLLREVGLNVVLPWGIMFGAGRLGYGGLAASLAASAAMLAVMLAGLVRRRSLDAMTILALAATLAGVACALWFSSPRLVLVQSSLVTGVIGLVFLVSLLLPRPLVYFLARAMMGTPDRMAAFADRWVYPSFRWFMRALTLAWAVLLLGEAALRVAVVMWWPDPVLLGAMHVLWIVLPIALMQWSIRTGRRMAARAGRPMPPA</sequence>
<protein>
    <recommendedName>
        <fullName evidence="4">Transmembrane protein</fullName>
    </recommendedName>
</protein>
<feature type="transmembrane region" description="Helical" evidence="1">
    <location>
        <begin position="171"/>
        <end position="191"/>
    </location>
</feature>
<dbReference type="AlphaFoldDB" id="A0A7W4FCN8"/>
<organism evidence="2 3">
    <name type="scientific">Gluconacetobacter diazotrophicus</name>
    <name type="common">Acetobacter diazotrophicus</name>
    <dbReference type="NCBI Taxonomy" id="33996"/>
    <lineage>
        <taxon>Bacteria</taxon>
        <taxon>Pseudomonadati</taxon>
        <taxon>Pseudomonadota</taxon>
        <taxon>Alphaproteobacteria</taxon>
        <taxon>Acetobacterales</taxon>
        <taxon>Acetobacteraceae</taxon>
        <taxon>Gluconacetobacter</taxon>
    </lineage>
</organism>
<feature type="transmembrane region" description="Helical" evidence="1">
    <location>
        <begin position="54"/>
        <end position="78"/>
    </location>
</feature>
<dbReference type="EMBL" id="JABEQG010000003">
    <property type="protein sequence ID" value="MBB2155351.1"/>
    <property type="molecule type" value="Genomic_DNA"/>
</dbReference>
<keyword evidence="1" id="KW-0472">Membrane</keyword>
<evidence type="ECO:0000256" key="1">
    <source>
        <dbReference type="SAM" id="Phobius"/>
    </source>
</evidence>
<evidence type="ECO:0008006" key="4">
    <source>
        <dbReference type="Google" id="ProtNLM"/>
    </source>
</evidence>
<gene>
    <name evidence="2" type="ORF">HLH33_03345</name>
</gene>
<reference evidence="2 3" key="1">
    <citation type="submission" date="2020-04" db="EMBL/GenBank/DDBJ databases">
        <title>Description of novel Gluconacetobacter.</title>
        <authorList>
            <person name="Sombolestani A."/>
        </authorList>
    </citation>
    <scope>NUCLEOTIDE SEQUENCE [LARGE SCALE GENOMIC DNA]</scope>
    <source>
        <strain evidence="2 3">LMG 7603</strain>
    </source>
</reference>
<name>A0A7W4FCN8_GLUDI</name>
<dbReference type="Proteomes" id="UP000550787">
    <property type="component" value="Unassembled WGS sequence"/>
</dbReference>